<dbReference type="GO" id="GO:0015627">
    <property type="term" value="C:type II protein secretion system complex"/>
    <property type="evidence" value="ECO:0007669"/>
    <property type="project" value="InterPro"/>
</dbReference>
<keyword evidence="2" id="KW-0488">Methylation</keyword>
<dbReference type="PANTHER" id="PTHR30093">
    <property type="entry name" value="GENERAL SECRETION PATHWAY PROTEIN G"/>
    <property type="match status" value="1"/>
</dbReference>
<evidence type="ECO:0000256" key="6">
    <source>
        <dbReference type="SAM" id="Phobius"/>
    </source>
</evidence>
<keyword evidence="5 6" id="KW-0472">Membrane</keyword>
<comment type="subcellular location">
    <subcellularLocation>
        <location evidence="1">Membrane</location>
        <topology evidence="1">Single-pass membrane protein</topology>
    </subcellularLocation>
</comment>
<feature type="transmembrane region" description="Helical" evidence="6">
    <location>
        <begin position="12"/>
        <end position="35"/>
    </location>
</feature>
<evidence type="ECO:0000313" key="7">
    <source>
        <dbReference type="EMBL" id="OGG23684.1"/>
    </source>
</evidence>
<proteinExistence type="predicted"/>
<dbReference type="InterPro" id="IPR000983">
    <property type="entry name" value="Bac_GSPG_pilin"/>
</dbReference>
<evidence type="ECO:0000313" key="8">
    <source>
        <dbReference type="Proteomes" id="UP000178759"/>
    </source>
</evidence>
<dbReference type="PANTHER" id="PTHR30093:SF44">
    <property type="entry name" value="TYPE II SECRETION SYSTEM CORE PROTEIN G"/>
    <property type="match status" value="1"/>
</dbReference>
<dbReference type="AlphaFoldDB" id="A0A1F6AG36"/>
<dbReference type="NCBIfam" id="TIGR02532">
    <property type="entry name" value="IV_pilin_GFxxxE"/>
    <property type="match status" value="1"/>
</dbReference>
<dbReference type="STRING" id="1798392.A3A79_00550"/>
<dbReference type="Gene3D" id="3.30.700.10">
    <property type="entry name" value="Glycoprotein, Type 4 Pilin"/>
    <property type="match status" value="1"/>
</dbReference>
<keyword evidence="4 6" id="KW-1133">Transmembrane helix</keyword>
<protein>
    <recommendedName>
        <fullName evidence="9">Type II secretion system protein GspG C-terminal domain-containing protein</fullName>
    </recommendedName>
</protein>
<dbReference type="SUPFAM" id="SSF54523">
    <property type="entry name" value="Pili subunits"/>
    <property type="match status" value="1"/>
</dbReference>
<organism evidence="7 8">
    <name type="scientific">Candidatus Gottesmanbacteria bacterium RIFCSPLOWO2_01_FULL_43_11b</name>
    <dbReference type="NCBI Taxonomy" id="1798392"/>
    <lineage>
        <taxon>Bacteria</taxon>
        <taxon>Candidatus Gottesmaniibacteriota</taxon>
    </lineage>
</organism>
<evidence type="ECO:0000256" key="5">
    <source>
        <dbReference type="ARBA" id="ARBA00023136"/>
    </source>
</evidence>
<evidence type="ECO:0008006" key="9">
    <source>
        <dbReference type="Google" id="ProtNLM"/>
    </source>
</evidence>
<evidence type="ECO:0000256" key="2">
    <source>
        <dbReference type="ARBA" id="ARBA00022481"/>
    </source>
</evidence>
<reference evidence="7 8" key="1">
    <citation type="journal article" date="2016" name="Nat. Commun.">
        <title>Thousands of microbial genomes shed light on interconnected biogeochemical processes in an aquifer system.</title>
        <authorList>
            <person name="Anantharaman K."/>
            <person name="Brown C.T."/>
            <person name="Hug L.A."/>
            <person name="Sharon I."/>
            <person name="Castelle C.J."/>
            <person name="Probst A.J."/>
            <person name="Thomas B.C."/>
            <person name="Singh A."/>
            <person name="Wilkins M.J."/>
            <person name="Karaoz U."/>
            <person name="Brodie E.L."/>
            <person name="Williams K.H."/>
            <person name="Hubbard S.S."/>
            <person name="Banfield J.F."/>
        </authorList>
    </citation>
    <scope>NUCLEOTIDE SEQUENCE [LARGE SCALE GENOMIC DNA]</scope>
</reference>
<dbReference type="Pfam" id="PF07963">
    <property type="entry name" value="N_methyl"/>
    <property type="match status" value="1"/>
</dbReference>
<dbReference type="GO" id="GO:0015628">
    <property type="term" value="P:protein secretion by the type II secretion system"/>
    <property type="evidence" value="ECO:0007669"/>
    <property type="project" value="InterPro"/>
</dbReference>
<dbReference type="Proteomes" id="UP000178759">
    <property type="component" value="Unassembled WGS sequence"/>
</dbReference>
<dbReference type="EMBL" id="MFJV01000001">
    <property type="protein sequence ID" value="OGG23684.1"/>
    <property type="molecule type" value="Genomic_DNA"/>
</dbReference>
<accession>A0A1F6AG36</accession>
<dbReference type="GO" id="GO:0016020">
    <property type="term" value="C:membrane"/>
    <property type="evidence" value="ECO:0007669"/>
    <property type="project" value="UniProtKB-SubCell"/>
</dbReference>
<evidence type="ECO:0000256" key="4">
    <source>
        <dbReference type="ARBA" id="ARBA00022989"/>
    </source>
</evidence>
<evidence type="ECO:0000256" key="1">
    <source>
        <dbReference type="ARBA" id="ARBA00004167"/>
    </source>
</evidence>
<comment type="caution">
    <text evidence="7">The sequence shown here is derived from an EMBL/GenBank/DDBJ whole genome shotgun (WGS) entry which is preliminary data.</text>
</comment>
<gene>
    <name evidence="7" type="ORF">A3A79_00550</name>
</gene>
<dbReference type="InterPro" id="IPR045584">
    <property type="entry name" value="Pilin-like"/>
</dbReference>
<dbReference type="PRINTS" id="PR00813">
    <property type="entry name" value="BCTERIALGSPG"/>
</dbReference>
<dbReference type="PROSITE" id="PS00409">
    <property type="entry name" value="PROKAR_NTER_METHYL"/>
    <property type="match status" value="1"/>
</dbReference>
<dbReference type="InterPro" id="IPR012902">
    <property type="entry name" value="N_methyl_site"/>
</dbReference>
<sequence>MKQRFVRGFTLLEVLVVVAIIGILISIGTAAFTSAQKKSRDGRRQGDLRAIQNGLEQYYADNRAYPTSASCTVGTTYLPAGIPKDPKTSVAYTITCDATGATYCSCALLEGTTTLGNASDASCTFGSGAYFCVKNLQ</sequence>
<evidence type="ECO:0000256" key="3">
    <source>
        <dbReference type="ARBA" id="ARBA00022692"/>
    </source>
</evidence>
<name>A0A1F6AG36_9BACT</name>
<keyword evidence="3 6" id="KW-0812">Transmembrane</keyword>